<protein>
    <submittedName>
        <fullName evidence="1">Uncharacterized protein</fullName>
    </submittedName>
</protein>
<dbReference type="EMBL" id="MVGT01004081">
    <property type="protein sequence ID" value="OVA01443.1"/>
    <property type="molecule type" value="Genomic_DNA"/>
</dbReference>
<dbReference type="InParanoid" id="A0A200PT88"/>
<gene>
    <name evidence="1" type="ORF">BVC80_509g13</name>
</gene>
<sequence length="185" mass="20401">MLLTVEGGGFFSSSASGYSKGLALLFLGQQNEENRLRISPWSRYKLIGQEAYLELQLASRKNRVSRRCTSFVCFRRTSAGLEPPSPPKLASIQQEDVCSEPPPVSYEGENYTTDHGGVKNGRNLYLKSSLRKPTDCAPIASGEDGLRGELGENRNGIPGCTEGKKVHWTDACGKELAEIREFEVR</sequence>
<dbReference type="OrthoDB" id="1875894at2759"/>
<organism evidence="1 2">
    <name type="scientific">Macleaya cordata</name>
    <name type="common">Five-seeded plume-poppy</name>
    <name type="synonym">Bocconia cordata</name>
    <dbReference type="NCBI Taxonomy" id="56857"/>
    <lineage>
        <taxon>Eukaryota</taxon>
        <taxon>Viridiplantae</taxon>
        <taxon>Streptophyta</taxon>
        <taxon>Embryophyta</taxon>
        <taxon>Tracheophyta</taxon>
        <taxon>Spermatophyta</taxon>
        <taxon>Magnoliopsida</taxon>
        <taxon>Ranunculales</taxon>
        <taxon>Papaveraceae</taxon>
        <taxon>Papaveroideae</taxon>
        <taxon>Macleaya</taxon>
    </lineage>
</organism>
<reference evidence="1 2" key="1">
    <citation type="journal article" date="2017" name="Mol. Plant">
        <title>The Genome of Medicinal Plant Macleaya cordata Provides New Insights into Benzylisoquinoline Alkaloids Metabolism.</title>
        <authorList>
            <person name="Liu X."/>
            <person name="Liu Y."/>
            <person name="Huang P."/>
            <person name="Ma Y."/>
            <person name="Qing Z."/>
            <person name="Tang Q."/>
            <person name="Cao H."/>
            <person name="Cheng P."/>
            <person name="Zheng Y."/>
            <person name="Yuan Z."/>
            <person name="Zhou Y."/>
            <person name="Liu J."/>
            <person name="Tang Z."/>
            <person name="Zhuo Y."/>
            <person name="Zhang Y."/>
            <person name="Yu L."/>
            <person name="Huang J."/>
            <person name="Yang P."/>
            <person name="Peng Q."/>
            <person name="Zhang J."/>
            <person name="Jiang W."/>
            <person name="Zhang Z."/>
            <person name="Lin K."/>
            <person name="Ro D.K."/>
            <person name="Chen X."/>
            <person name="Xiong X."/>
            <person name="Shang Y."/>
            <person name="Huang S."/>
            <person name="Zeng J."/>
        </authorList>
    </citation>
    <scope>NUCLEOTIDE SEQUENCE [LARGE SCALE GENOMIC DNA]</scope>
    <source>
        <strain evidence="2">cv. BLH2017</strain>
        <tissue evidence="1">Root</tissue>
    </source>
</reference>
<keyword evidence="2" id="KW-1185">Reference proteome</keyword>
<dbReference type="AlphaFoldDB" id="A0A200PT88"/>
<evidence type="ECO:0000313" key="2">
    <source>
        <dbReference type="Proteomes" id="UP000195402"/>
    </source>
</evidence>
<proteinExistence type="predicted"/>
<dbReference type="FunCoup" id="A0A200PT88">
    <property type="interactions" value="964"/>
</dbReference>
<dbReference type="Proteomes" id="UP000195402">
    <property type="component" value="Unassembled WGS sequence"/>
</dbReference>
<accession>A0A200PT88</accession>
<comment type="caution">
    <text evidence="1">The sequence shown here is derived from an EMBL/GenBank/DDBJ whole genome shotgun (WGS) entry which is preliminary data.</text>
</comment>
<name>A0A200PT88_MACCD</name>
<dbReference type="PANTHER" id="PTHR33401:SF3">
    <property type="entry name" value="LOW AFFINITY POTASSIUM TRANSPORT SYSTEM PROTEIN"/>
    <property type="match status" value="1"/>
</dbReference>
<evidence type="ECO:0000313" key="1">
    <source>
        <dbReference type="EMBL" id="OVA01443.1"/>
    </source>
</evidence>
<dbReference type="PANTHER" id="PTHR33401">
    <property type="entry name" value="LIGHT-HARVESTING COMPLEX-LIKE PROTEIN OHP2, CHLOROPLASTIC"/>
    <property type="match status" value="1"/>
</dbReference>
<dbReference type="OMA" id="GHKNDQK"/>
<dbReference type="STRING" id="56857.A0A200PT88"/>